<evidence type="ECO:0000256" key="1">
    <source>
        <dbReference type="SAM" id="MobiDB-lite"/>
    </source>
</evidence>
<accession>A0AAE1LX57</accession>
<feature type="region of interest" description="Disordered" evidence="1">
    <location>
        <begin position="1"/>
        <end position="52"/>
    </location>
</feature>
<sequence length="162" mass="17521">MDRMDAMDVNTSSLREDKENVPVNRKRAYPFTEPPLLRSSSSESGRMSFSRSFDETSAKGIVCEQTPGKLPLQGIAIHPSVDNATILPSCSAEKTTSEFNPISNSCGSPLQVIMKTRSRRLPSTSSESNSSHAAAEGGNLDVDQHCEAEEEVSTGECGFFDS</sequence>
<feature type="region of interest" description="Disordered" evidence="1">
    <location>
        <begin position="118"/>
        <end position="147"/>
    </location>
</feature>
<feature type="compositionally biased region" description="Low complexity" evidence="1">
    <location>
        <begin position="38"/>
        <end position="51"/>
    </location>
</feature>
<reference evidence="2" key="1">
    <citation type="submission" date="2021-07" db="EMBL/GenBank/DDBJ databases">
        <authorList>
            <person name="Catto M.A."/>
            <person name="Jacobson A."/>
            <person name="Kennedy G."/>
            <person name="Labadie P."/>
            <person name="Hunt B.G."/>
            <person name="Srinivasan R."/>
        </authorList>
    </citation>
    <scope>NUCLEOTIDE SEQUENCE</scope>
    <source>
        <strain evidence="2">PL_HMW_Pooled</strain>
        <tissue evidence="2">Head</tissue>
    </source>
</reference>
<dbReference type="Proteomes" id="UP001219518">
    <property type="component" value="Unassembled WGS sequence"/>
</dbReference>
<protein>
    <submittedName>
        <fullName evidence="2">SHC SH2 domain-binding protein 1-like protein A</fullName>
    </submittedName>
</protein>
<proteinExistence type="predicted"/>
<name>A0AAE1LX57_9NEOP</name>
<comment type="caution">
    <text evidence="2">The sequence shown here is derived from an EMBL/GenBank/DDBJ whole genome shotgun (WGS) entry which is preliminary data.</text>
</comment>
<dbReference type="AlphaFoldDB" id="A0AAE1LX57"/>
<reference evidence="2" key="2">
    <citation type="journal article" date="2023" name="BMC Genomics">
        <title>Pest status, molecular evolution, and epigenetic factors derived from the genome assembly of Frankliniella fusca, a thysanopteran phytovirus vector.</title>
        <authorList>
            <person name="Catto M.A."/>
            <person name="Labadie P.E."/>
            <person name="Jacobson A.L."/>
            <person name="Kennedy G.G."/>
            <person name="Srinivasan R."/>
            <person name="Hunt B.G."/>
        </authorList>
    </citation>
    <scope>NUCLEOTIDE SEQUENCE</scope>
    <source>
        <strain evidence="2">PL_HMW_Pooled</strain>
    </source>
</reference>
<keyword evidence="3" id="KW-1185">Reference proteome</keyword>
<dbReference type="EMBL" id="JAHWGI010001443">
    <property type="protein sequence ID" value="KAK3933139.1"/>
    <property type="molecule type" value="Genomic_DNA"/>
</dbReference>
<evidence type="ECO:0000313" key="2">
    <source>
        <dbReference type="EMBL" id="KAK3933139.1"/>
    </source>
</evidence>
<feature type="compositionally biased region" description="Low complexity" evidence="1">
    <location>
        <begin position="121"/>
        <end position="131"/>
    </location>
</feature>
<organism evidence="2 3">
    <name type="scientific">Frankliniella fusca</name>
    <dbReference type="NCBI Taxonomy" id="407009"/>
    <lineage>
        <taxon>Eukaryota</taxon>
        <taxon>Metazoa</taxon>
        <taxon>Ecdysozoa</taxon>
        <taxon>Arthropoda</taxon>
        <taxon>Hexapoda</taxon>
        <taxon>Insecta</taxon>
        <taxon>Pterygota</taxon>
        <taxon>Neoptera</taxon>
        <taxon>Paraneoptera</taxon>
        <taxon>Thysanoptera</taxon>
        <taxon>Terebrantia</taxon>
        <taxon>Thripoidea</taxon>
        <taxon>Thripidae</taxon>
        <taxon>Frankliniella</taxon>
    </lineage>
</organism>
<gene>
    <name evidence="2" type="ORF">KUF71_017400</name>
</gene>
<evidence type="ECO:0000313" key="3">
    <source>
        <dbReference type="Proteomes" id="UP001219518"/>
    </source>
</evidence>